<dbReference type="GO" id="GO:0003712">
    <property type="term" value="F:transcription coregulator activity"/>
    <property type="evidence" value="ECO:0007669"/>
    <property type="project" value="TreeGrafter"/>
</dbReference>
<proteinExistence type="inferred from homology"/>
<feature type="compositionally biased region" description="Polar residues" evidence="14">
    <location>
        <begin position="538"/>
        <end position="561"/>
    </location>
</feature>
<dbReference type="Pfam" id="PF03859">
    <property type="entry name" value="CG-1"/>
    <property type="match status" value="1"/>
</dbReference>
<evidence type="ECO:0000259" key="15">
    <source>
        <dbReference type="PROSITE" id="PS51437"/>
    </source>
</evidence>
<dbReference type="PANTHER" id="PTHR23335:SF11">
    <property type="entry name" value="CALMODULIN-BINDING TRANSCRIPTION ACTIVATOR 1"/>
    <property type="match status" value="1"/>
</dbReference>
<dbReference type="PROSITE" id="PS50096">
    <property type="entry name" value="IQ"/>
    <property type="match status" value="1"/>
</dbReference>
<feature type="region of interest" description="Disordered" evidence="14">
    <location>
        <begin position="538"/>
        <end position="616"/>
    </location>
</feature>
<dbReference type="Proteomes" id="UP000694402">
    <property type="component" value="Unassembled WGS sequence"/>
</dbReference>
<feature type="compositionally biased region" description="Polar residues" evidence="14">
    <location>
        <begin position="255"/>
        <end position="284"/>
    </location>
</feature>
<feature type="region of interest" description="Disordered" evidence="14">
    <location>
        <begin position="857"/>
        <end position="877"/>
    </location>
</feature>
<evidence type="ECO:0000256" key="7">
    <source>
        <dbReference type="ARBA" id="ARBA00023043"/>
    </source>
</evidence>
<comment type="similarity">
    <text evidence="3">Belongs to the CAMTA family.</text>
</comment>
<feature type="compositionally biased region" description="Low complexity" evidence="14">
    <location>
        <begin position="1060"/>
        <end position="1071"/>
    </location>
</feature>
<dbReference type="GO" id="GO:0006357">
    <property type="term" value="P:regulation of transcription by RNA polymerase II"/>
    <property type="evidence" value="ECO:0007669"/>
    <property type="project" value="TreeGrafter"/>
</dbReference>
<evidence type="ECO:0000256" key="14">
    <source>
        <dbReference type="SAM" id="MobiDB-lite"/>
    </source>
</evidence>
<evidence type="ECO:0000256" key="11">
    <source>
        <dbReference type="ARBA" id="ARBA00029480"/>
    </source>
</evidence>
<dbReference type="FunFam" id="2.60.40.10:FF:000089">
    <property type="entry name" value="calmodulin-binding transcription activator 2 isoform X1"/>
    <property type="match status" value="1"/>
</dbReference>
<dbReference type="Pfam" id="PF01833">
    <property type="entry name" value="TIG"/>
    <property type="match status" value="1"/>
</dbReference>
<keyword evidence="17" id="KW-1185">Reference proteome</keyword>
<evidence type="ECO:0000256" key="13">
    <source>
        <dbReference type="ARBA" id="ARBA00071877"/>
    </source>
</evidence>
<dbReference type="SMART" id="SM01076">
    <property type="entry name" value="CG-1"/>
    <property type="match status" value="1"/>
</dbReference>
<dbReference type="Gene3D" id="2.60.40.10">
    <property type="entry name" value="Immunoglobulins"/>
    <property type="match status" value="1"/>
</dbReference>
<feature type="region of interest" description="Disordered" evidence="14">
    <location>
        <begin position="1237"/>
        <end position="1267"/>
    </location>
</feature>
<evidence type="ECO:0000256" key="3">
    <source>
        <dbReference type="ARBA" id="ARBA00008267"/>
    </source>
</evidence>
<evidence type="ECO:0000256" key="4">
    <source>
        <dbReference type="ARBA" id="ARBA00022490"/>
    </source>
</evidence>
<dbReference type="InterPro" id="IPR005559">
    <property type="entry name" value="CG-1_dom"/>
</dbReference>
<evidence type="ECO:0000313" key="17">
    <source>
        <dbReference type="Proteomes" id="UP000694402"/>
    </source>
</evidence>
<feature type="region of interest" description="Disordered" evidence="14">
    <location>
        <begin position="1012"/>
        <end position="1164"/>
    </location>
</feature>
<comment type="subunit">
    <text evidence="11">May interact with calmodulin.</text>
</comment>
<name>A0AAZ3SQQ0_ONCTS</name>
<feature type="region of interest" description="Disordered" evidence="14">
    <location>
        <begin position="205"/>
        <end position="284"/>
    </location>
</feature>
<dbReference type="SUPFAM" id="SSF52540">
    <property type="entry name" value="P-loop containing nucleoside triphosphate hydrolases"/>
    <property type="match status" value="1"/>
</dbReference>
<dbReference type="Gene3D" id="1.25.40.20">
    <property type="entry name" value="Ankyrin repeat-containing domain"/>
    <property type="match status" value="1"/>
</dbReference>
<feature type="compositionally biased region" description="Low complexity" evidence="14">
    <location>
        <begin position="1012"/>
        <end position="1024"/>
    </location>
</feature>
<dbReference type="GO" id="GO:0007399">
    <property type="term" value="P:nervous system development"/>
    <property type="evidence" value="ECO:0007669"/>
    <property type="project" value="UniProtKB-ARBA"/>
</dbReference>
<feature type="compositionally biased region" description="Polar residues" evidence="14">
    <location>
        <begin position="217"/>
        <end position="230"/>
    </location>
</feature>
<dbReference type="InterPro" id="IPR013783">
    <property type="entry name" value="Ig-like_fold"/>
</dbReference>
<comment type="subcellular location">
    <subcellularLocation>
        <location evidence="2">Cytoplasm</location>
    </subcellularLocation>
    <subcellularLocation>
        <location evidence="1">Nucleus</location>
    </subcellularLocation>
</comment>
<evidence type="ECO:0000256" key="12">
    <source>
        <dbReference type="ARBA" id="ARBA00055757"/>
    </source>
</evidence>
<evidence type="ECO:0000256" key="5">
    <source>
        <dbReference type="ARBA" id="ARBA00022737"/>
    </source>
</evidence>
<dbReference type="FunFam" id="1.20.5.190:FF:000004">
    <property type="entry name" value="calmodulin-binding transcription activator 2 isoform X1"/>
    <property type="match status" value="1"/>
</dbReference>
<dbReference type="Ensembl" id="ENSOTST00005138116.1">
    <property type="protein sequence ID" value="ENSOTSP00005155575.1"/>
    <property type="gene ID" value="ENSOTSG00005000853.2"/>
</dbReference>
<dbReference type="GO" id="GO:0003690">
    <property type="term" value="F:double-stranded DNA binding"/>
    <property type="evidence" value="ECO:0007669"/>
    <property type="project" value="TreeGrafter"/>
</dbReference>
<reference evidence="16" key="2">
    <citation type="submission" date="2025-08" db="UniProtKB">
        <authorList>
            <consortium name="Ensembl"/>
        </authorList>
    </citation>
    <scope>IDENTIFICATION</scope>
</reference>
<keyword evidence="4" id="KW-0963">Cytoplasm</keyword>
<gene>
    <name evidence="16" type="primary">LOC112254520</name>
</gene>
<feature type="compositionally biased region" description="Basic and acidic residues" evidence="14">
    <location>
        <begin position="602"/>
        <end position="613"/>
    </location>
</feature>
<dbReference type="FunFam" id="1.25.40.20:FF:000165">
    <property type="entry name" value="calmodulin-binding transcription activator 1 isoform X2"/>
    <property type="match status" value="1"/>
</dbReference>
<evidence type="ECO:0000313" key="16">
    <source>
        <dbReference type="Ensembl" id="ENSOTSP00005155575.1"/>
    </source>
</evidence>
<feature type="compositionally biased region" description="Basic and acidic residues" evidence="14">
    <location>
        <begin position="1027"/>
        <end position="1043"/>
    </location>
</feature>
<dbReference type="GO" id="GO:0005634">
    <property type="term" value="C:nucleus"/>
    <property type="evidence" value="ECO:0007669"/>
    <property type="project" value="UniProtKB-SubCell"/>
</dbReference>
<evidence type="ECO:0000256" key="9">
    <source>
        <dbReference type="ARBA" id="ARBA00023163"/>
    </source>
</evidence>
<keyword evidence="10" id="KW-0539">Nucleus</keyword>
<keyword evidence="7" id="KW-0040">ANK repeat</keyword>
<evidence type="ECO:0000256" key="1">
    <source>
        <dbReference type="ARBA" id="ARBA00004123"/>
    </source>
</evidence>
<sequence>VTCVHEHIYLPKKLLECLPKCSSLPKERHRWNTNEEIAAYLITFEKHEEWLTTSPKTRPQNGSMILYNRKKVKYRKDGYCWKKRKDGKTTREDHMKLKVQGVECLYGCYVHSSIIPTFHRRCYWLLQNPDIVLVHYLNVPAVDDSGKPCGPVLCSINTDRKEWAKWSKEELIGQLKPMCESHLTPDLYSLHQKCSTAKHRIISPKLEAKTGTGTGTGVQNSDVSEGQTEPSPGVGARSRGGGERKNGRLPKPSLLPQSSMEVSSTSTNQVEVPDTTQSSPLSITSDITADSPALGLASSLSQSSAAVFMSEVATVTGDSVYTTEHAHLIGSTHDATTTGILLAVAPDTQRFEFPGGVGLAEEGGELVLSSSLDAGGSGVNLLETSMNFDPDCFLNNPKQGQTYGGGGGKAEEGSCNSEGGLRGSPQSLTANGYVFNATLVNIKTEDTPLEQPLDNQSGYAGEGTGLSPSTTLEQMDFSAVMSSACAQSLAQQIHQHSPSLFLQASPKTPLAQATQPQICASETGQNSGETQAYLGLSTIPQTDSTGTNGDPHTYLHQSSPDQHGHSEESSQGGLVGLGSFPVRGQEMRKDQLSTRGPGKVTSPEKETQKRADGGVEGGQEIGEKYIFSNGVRDAGVNSSVVDSPQSLGAGGGISLEGFEASFGNQFSDLINDFISVEGGGGGAVAGTGGSALYTPALMPQEEVGEGQEAGAAPIQGSEVEQGTLRLLPETGRLFGVTDYSPEWSYPEGGVKVLITGPWLEASREYSCLFDHISVPAALIQPGVLRCYCPAHETGLVMLQVAMGGDVISSSVVFEYKARDLPALPSSQHDWLSLDDTQFRMSILERLEQMEQRMAEITNHHQSSETTAATGGGGGAGAEGSFEGRVVVVCEKMMTRPCWVSSNQLIHSRSSRGMTLLHLAAAQGYAGLIQTLIRWRTKHADSIDLELEVDPLNVDHFSCTPLMWACALGHTEAALVLYQWDPRALAIPDSLGRLPLSIARSRGHTRLAELLEQLQQTPPTQSPPTDTWMDRWSSESEPSGHRESPAPSSNPDLRRTRTEPQQSTQNHSQSQSWAHQGQPQLQGQHRGPPDNQGDLPPAKRLKLIPEAQQQPVNPPRSQLPNLSPLNTHPPRPSSNTPNPHFPSPPLQARLGGSGGGSSLTNNSTQASTFTSCKHLFVCVLQMNMMMLAEHIMEATPDRIKQEGFVATETETSPPETVGVSGDVSWLAMYITACTLPHTASGMPTPSPIPSPLSGPEDEESPLAPQGLPSPADWSSFLHASLSGEGPDTNPAHLTLTEAEQRELYEAARHAHHTLRKYKGRPIQEQRKETVAVVQRCYKKYKQYALYKRMTLAAILIQSRFRSFHEQRKFQQSRRAAVLIQQYYRSYRHSLSSLLTKRQNQAARKILRFLLRCRHSLLMDHRPVKRVSEHQ</sequence>
<protein>
    <recommendedName>
        <fullName evidence="13">Calmodulin-binding transcription activator 1</fullName>
    </recommendedName>
</protein>
<evidence type="ECO:0000256" key="2">
    <source>
        <dbReference type="ARBA" id="ARBA00004496"/>
    </source>
</evidence>
<dbReference type="SUPFAM" id="SSF81296">
    <property type="entry name" value="E set domains"/>
    <property type="match status" value="1"/>
</dbReference>
<keyword evidence="6" id="KW-0805">Transcription regulation</keyword>
<dbReference type="SUPFAM" id="SSF48403">
    <property type="entry name" value="Ankyrin repeat"/>
    <property type="match status" value="1"/>
</dbReference>
<dbReference type="PANTHER" id="PTHR23335">
    <property type="entry name" value="CALMODULIN-BINDING TRANSCRIPTION ACTIVATOR CAMTA"/>
    <property type="match status" value="1"/>
</dbReference>
<keyword evidence="5" id="KW-0677">Repeat</keyword>
<comment type="function">
    <text evidence="12">Transcriptional activator.</text>
</comment>
<dbReference type="InterPro" id="IPR027417">
    <property type="entry name" value="P-loop_NTPase"/>
</dbReference>
<accession>A0AAZ3SQQ0</accession>
<dbReference type="GeneTree" id="ENSGT00940000155203"/>
<dbReference type="InterPro" id="IPR002909">
    <property type="entry name" value="IPT_dom"/>
</dbReference>
<dbReference type="InterPro" id="IPR014756">
    <property type="entry name" value="Ig_E-set"/>
</dbReference>
<evidence type="ECO:0000256" key="8">
    <source>
        <dbReference type="ARBA" id="ARBA00023159"/>
    </source>
</evidence>
<evidence type="ECO:0000256" key="6">
    <source>
        <dbReference type="ARBA" id="ARBA00023015"/>
    </source>
</evidence>
<dbReference type="Gene3D" id="1.20.5.190">
    <property type="match status" value="1"/>
</dbReference>
<reference evidence="16" key="3">
    <citation type="submission" date="2025-09" db="UniProtKB">
        <authorList>
            <consortium name="Ensembl"/>
        </authorList>
    </citation>
    <scope>IDENTIFICATION</scope>
</reference>
<dbReference type="GO" id="GO:0005737">
    <property type="term" value="C:cytoplasm"/>
    <property type="evidence" value="ECO:0007669"/>
    <property type="project" value="UniProtKB-SubCell"/>
</dbReference>
<feature type="domain" description="CG-1" evidence="15">
    <location>
        <begin position="20"/>
        <end position="145"/>
    </location>
</feature>
<dbReference type="PROSITE" id="PS51437">
    <property type="entry name" value="CG_1"/>
    <property type="match status" value="1"/>
</dbReference>
<feature type="region of interest" description="Disordered" evidence="14">
    <location>
        <begin position="399"/>
        <end position="427"/>
    </location>
</feature>
<feature type="compositionally biased region" description="Polar residues" evidence="14">
    <location>
        <begin position="1106"/>
        <end position="1125"/>
    </location>
</feature>
<evidence type="ECO:0000256" key="10">
    <source>
        <dbReference type="ARBA" id="ARBA00023242"/>
    </source>
</evidence>
<keyword evidence="9" id="KW-0804">Transcription</keyword>
<organism evidence="16 17">
    <name type="scientific">Oncorhynchus tshawytscha</name>
    <name type="common">Chinook salmon</name>
    <name type="synonym">Salmo tshawytscha</name>
    <dbReference type="NCBI Taxonomy" id="74940"/>
    <lineage>
        <taxon>Eukaryota</taxon>
        <taxon>Metazoa</taxon>
        <taxon>Chordata</taxon>
        <taxon>Craniata</taxon>
        <taxon>Vertebrata</taxon>
        <taxon>Euteleostomi</taxon>
        <taxon>Actinopterygii</taxon>
        <taxon>Neopterygii</taxon>
        <taxon>Teleostei</taxon>
        <taxon>Protacanthopterygii</taxon>
        <taxon>Salmoniformes</taxon>
        <taxon>Salmonidae</taxon>
        <taxon>Salmoninae</taxon>
        <taxon>Oncorhynchus</taxon>
    </lineage>
</organism>
<dbReference type="InterPro" id="IPR036770">
    <property type="entry name" value="Ankyrin_rpt-contain_sf"/>
</dbReference>
<reference evidence="17" key="1">
    <citation type="journal article" date="2018" name="PLoS ONE">
        <title>Chinook salmon (Oncorhynchus tshawytscha) genome and transcriptome.</title>
        <authorList>
            <person name="Christensen K.A."/>
            <person name="Leong J.S."/>
            <person name="Sakhrani D."/>
            <person name="Biagi C.A."/>
            <person name="Minkley D.R."/>
            <person name="Withler R.E."/>
            <person name="Rondeau E.B."/>
            <person name="Koop B.F."/>
            <person name="Devlin R.H."/>
        </authorList>
    </citation>
    <scope>NUCLEOTIDE SEQUENCE [LARGE SCALE GENOMIC DNA]</scope>
</reference>
<keyword evidence="8" id="KW-0010">Activator</keyword>
<feature type="compositionally biased region" description="Polar residues" evidence="14">
    <location>
        <begin position="1072"/>
        <end position="1082"/>
    </location>
</feature>